<dbReference type="InterPro" id="IPR049270">
    <property type="entry name" value="CFAP58_CC"/>
</dbReference>
<feature type="domain" description="Cilia- and flagella-associated protein 58 central coiled coil" evidence="4">
    <location>
        <begin position="375"/>
        <end position="664"/>
    </location>
</feature>
<dbReference type="AlphaFoldDB" id="A0A7S3RXM8"/>
<evidence type="ECO:0000313" key="5">
    <source>
        <dbReference type="EMBL" id="CAE0538020.1"/>
    </source>
</evidence>
<feature type="coiled-coil region" evidence="2">
    <location>
        <begin position="266"/>
        <end position="339"/>
    </location>
</feature>
<reference evidence="5" key="1">
    <citation type="submission" date="2021-01" db="EMBL/GenBank/DDBJ databases">
        <authorList>
            <person name="Corre E."/>
            <person name="Pelletier E."/>
            <person name="Niang G."/>
            <person name="Scheremetjew M."/>
            <person name="Finn R."/>
            <person name="Kale V."/>
            <person name="Holt S."/>
            <person name="Cochrane G."/>
            <person name="Meng A."/>
            <person name="Brown T."/>
            <person name="Cohen L."/>
        </authorList>
    </citation>
    <scope>NUCLEOTIDE SEQUENCE</scope>
    <source>
        <strain evidence="5">379</strain>
    </source>
</reference>
<accession>A0A7S3RXM8</accession>
<feature type="coiled-coil region" evidence="2">
    <location>
        <begin position="504"/>
        <end position="608"/>
    </location>
</feature>
<dbReference type="Gene3D" id="1.10.287.1490">
    <property type="match status" value="1"/>
</dbReference>
<feature type="region of interest" description="Disordered" evidence="3">
    <location>
        <begin position="899"/>
        <end position="922"/>
    </location>
</feature>
<protein>
    <recommendedName>
        <fullName evidence="4">Cilia- and flagella-associated protein 58 central coiled coil domain-containing protein</fullName>
    </recommendedName>
</protein>
<dbReference type="Pfam" id="PF21771">
    <property type="entry name" value="CFAP58_CC"/>
    <property type="match status" value="1"/>
</dbReference>
<feature type="coiled-coil region" evidence="2">
    <location>
        <begin position="52"/>
        <end position="202"/>
    </location>
</feature>
<feature type="region of interest" description="Disordered" evidence="3">
    <location>
        <begin position="850"/>
        <end position="887"/>
    </location>
</feature>
<evidence type="ECO:0000256" key="3">
    <source>
        <dbReference type="SAM" id="MobiDB-lite"/>
    </source>
</evidence>
<evidence type="ECO:0000256" key="1">
    <source>
        <dbReference type="ARBA" id="ARBA00023054"/>
    </source>
</evidence>
<name>A0A7S3RXM8_EMIHU</name>
<dbReference type="PANTHER" id="PTHR32083:SF34">
    <property type="entry name" value="COILED-COIL DOMAIN-CONTAINING PROTEIN 146"/>
    <property type="match status" value="1"/>
</dbReference>
<evidence type="ECO:0000259" key="4">
    <source>
        <dbReference type="Pfam" id="PF21771"/>
    </source>
</evidence>
<gene>
    <name evidence="5" type="ORF">EHUX00137_LOCUS10052</name>
</gene>
<feature type="region of interest" description="Disordered" evidence="3">
    <location>
        <begin position="696"/>
        <end position="717"/>
    </location>
</feature>
<dbReference type="GO" id="GO:0005856">
    <property type="term" value="C:cytoskeleton"/>
    <property type="evidence" value="ECO:0007669"/>
    <property type="project" value="TreeGrafter"/>
</dbReference>
<organism evidence="5">
    <name type="scientific">Emiliania huxleyi</name>
    <name type="common">Coccolithophore</name>
    <name type="synonym">Pontosphaera huxleyi</name>
    <dbReference type="NCBI Taxonomy" id="2903"/>
    <lineage>
        <taxon>Eukaryota</taxon>
        <taxon>Haptista</taxon>
        <taxon>Haptophyta</taxon>
        <taxon>Prymnesiophyceae</taxon>
        <taxon>Isochrysidales</taxon>
        <taxon>Noelaerhabdaceae</taxon>
        <taxon>Emiliania</taxon>
    </lineage>
</organism>
<dbReference type="PANTHER" id="PTHR32083">
    <property type="entry name" value="CILIA AND FLAGELLA-ASSOCIATED PROTEIN 58-RELATED"/>
    <property type="match status" value="1"/>
</dbReference>
<evidence type="ECO:0000256" key="2">
    <source>
        <dbReference type="SAM" id="Coils"/>
    </source>
</evidence>
<sequence>MAEAASAQDDLSASSAYATLDALLSEGKLTQAELQLYKSKFAKLHAAVLQTYDNERTLLAKAKQLNAELAEERRNLDEVSRKAEEGSETTAALRAEVAKGEAELAVREERVGLTEQELEELQKVHQDLEGDIASVAARQAAELTPQIEALEAAVDEARAELAKSKASLAKVQRDRNEVQSRYDELRQARTDVEARRAQLAVQLVKVKSEPDKVKKQADAVAGALAALEAESAKQLDTLRGLDGELAHQVKRRKELEEGRMGLEMAVERHHAMIEQKERTRDEMLKQLDLLKEEAVHAATERTRLAMEVKDVSHDARREADALNRKVREYNQALRRCKKVELALNNSLSQHPFLQRQLDEVVRQVAALRDAKAKNDEAAEEIRRDVDVHISNLLKQETAEEEKKEWLVQLMEDVKALEADLAEVTKEEHDNRKVLARLSAEREAAAREAAKVMQSAKDVHEELKVKELVIMDLTKRVVDSATRLKDFSKLYDAVKIERNKYVTKIQTSAQALAEMKEKMKILQNEVEILRAESAQKDRALHKERIEHTGSFNARDQLRAETNRLQTCVREKEKEDGQLAAEAENLNAVVSGIEREMVKLKRQYEVAVEERNYTGLQLIDRNDELCILYEKSNLQQSALKAGEAEIRKREEEIRAAELQVAELARNVEAARRRLPRIPQLEEEVALLKAQLEEARQEAQRLSSDLEAPDNSGRWRKLEGTDPEPEELVAKLHVLEERLNDKKEQLLEKELVLEEVTNLSLKLKARADEGREEALELSKRVNEFQGKIKGTTRRMMATVSELSMYQATAMKLAHENQQREAALREQEANVQAGLPPSDEVEREWLRHEADMRRRRAEALKRSAQQQEEPPPFGAPSTAVPRPNAYVPDDAIGLPKPYGVLAPFKPSELGSTMRHTRKPVLREIEI</sequence>
<feature type="coiled-coil region" evidence="2">
    <location>
        <begin position="726"/>
        <end position="756"/>
    </location>
</feature>
<keyword evidence="1 2" id="KW-0175">Coiled coil</keyword>
<feature type="coiled-coil region" evidence="2">
    <location>
        <begin position="406"/>
        <end position="454"/>
    </location>
</feature>
<dbReference type="EMBL" id="HBIR01013658">
    <property type="protein sequence ID" value="CAE0538020.1"/>
    <property type="molecule type" value="Transcribed_RNA"/>
</dbReference>
<proteinExistence type="predicted"/>